<reference evidence="2" key="2">
    <citation type="submission" date="2017-06" db="EMBL/GenBank/DDBJ databases">
        <title>WGS assembly of Brachypodium distachyon.</title>
        <authorList>
            <consortium name="The International Brachypodium Initiative"/>
            <person name="Lucas S."/>
            <person name="Harmon-Smith M."/>
            <person name="Lail K."/>
            <person name="Tice H."/>
            <person name="Grimwood J."/>
            <person name="Bruce D."/>
            <person name="Barry K."/>
            <person name="Shu S."/>
            <person name="Lindquist E."/>
            <person name="Wang M."/>
            <person name="Pitluck S."/>
            <person name="Vogel J.P."/>
            <person name="Garvin D.F."/>
            <person name="Mockler T.C."/>
            <person name="Schmutz J."/>
            <person name="Rokhsar D."/>
            <person name="Bevan M.W."/>
        </authorList>
    </citation>
    <scope>NUCLEOTIDE SEQUENCE</scope>
    <source>
        <strain evidence="2">Bd21</strain>
    </source>
</reference>
<dbReference type="EMBL" id="CM000884">
    <property type="protein sequence ID" value="PNT60508.1"/>
    <property type="molecule type" value="Genomic_DNA"/>
</dbReference>
<evidence type="ECO:0000313" key="3">
    <source>
        <dbReference type="EnsemblPlants" id="PNT60508"/>
    </source>
</evidence>
<feature type="compositionally biased region" description="Polar residues" evidence="1">
    <location>
        <begin position="1"/>
        <end position="25"/>
    </location>
</feature>
<evidence type="ECO:0000313" key="2">
    <source>
        <dbReference type="EMBL" id="PNT60508.1"/>
    </source>
</evidence>
<gene>
    <name evidence="2" type="ORF">BRADI_5g01005v3</name>
</gene>
<evidence type="ECO:0000313" key="4">
    <source>
        <dbReference type="Proteomes" id="UP000008810"/>
    </source>
</evidence>
<feature type="region of interest" description="Disordered" evidence="1">
    <location>
        <begin position="1"/>
        <end position="58"/>
    </location>
</feature>
<sequence length="117" mass="13512">MDNNGQQRQNQPSLVQSWTPATTTRAGRRDRSSASPHHQVRSRRTGAKGDLPSRRRRRALQWRRGARGGGFWICSGDWIRSWVLSPTDLTLDKNTHHVWSKMNTGDFVQQDQKVTYL</sequence>
<name>A0A2K2CEQ1_BRADI</name>
<dbReference type="InParanoid" id="A0A2K2CEQ1"/>
<reference evidence="3" key="3">
    <citation type="submission" date="2018-08" db="UniProtKB">
        <authorList>
            <consortium name="EnsemblPlants"/>
        </authorList>
    </citation>
    <scope>IDENTIFICATION</scope>
    <source>
        <strain evidence="3">cv. Bd21</strain>
    </source>
</reference>
<organism evidence="2">
    <name type="scientific">Brachypodium distachyon</name>
    <name type="common">Purple false brome</name>
    <name type="synonym">Trachynia distachya</name>
    <dbReference type="NCBI Taxonomy" id="15368"/>
    <lineage>
        <taxon>Eukaryota</taxon>
        <taxon>Viridiplantae</taxon>
        <taxon>Streptophyta</taxon>
        <taxon>Embryophyta</taxon>
        <taxon>Tracheophyta</taxon>
        <taxon>Spermatophyta</taxon>
        <taxon>Magnoliopsida</taxon>
        <taxon>Liliopsida</taxon>
        <taxon>Poales</taxon>
        <taxon>Poaceae</taxon>
        <taxon>BOP clade</taxon>
        <taxon>Pooideae</taxon>
        <taxon>Stipodae</taxon>
        <taxon>Brachypodieae</taxon>
        <taxon>Brachypodium</taxon>
    </lineage>
</organism>
<reference evidence="2 3" key="1">
    <citation type="journal article" date="2010" name="Nature">
        <title>Genome sequencing and analysis of the model grass Brachypodium distachyon.</title>
        <authorList>
            <consortium name="International Brachypodium Initiative"/>
        </authorList>
    </citation>
    <scope>NUCLEOTIDE SEQUENCE [LARGE SCALE GENOMIC DNA]</scope>
    <source>
        <strain evidence="2 3">Bd21</strain>
    </source>
</reference>
<protein>
    <submittedName>
        <fullName evidence="2 3">Uncharacterized protein</fullName>
    </submittedName>
</protein>
<dbReference type="Gramene" id="PNT60508">
    <property type="protein sequence ID" value="PNT60508"/>
    <property type="gene ID" value="BRADI_5g01005v3"/>
</dbReference>
<dbReference type="Proteomes" id="UP000008810">
    <property type="component" value="Chromosome 5"/>
</dbReference>
<dbReference type="AlphaFoldDB" id="A0A2K2CEQ1"/>
<accession>A0A2K2CEQ1</accession>
<evidence type="ECO:0000256" key="1">
    <source>
        <dbReference type="SAM" id="MobiDB-lite"/>
    </source>
</evidence>
<keyword evidence="4" id="KW-1185">Reference proteome</keyword>
<dbReference type="EnsemblPlants" id="PNT60508">
    <property type="protein sequence ID" value="PNT60508"/>
    <property type="gene ID" value="BRADI_5g01005v3"/>
</dbReference>
<proteinExistence type="predicted"/>